<name>A0A1G8QV15_9RHOB</name>
<accession>A0A1G8QV15</accession>
<keyword evidence="3" id="KW-1185">Reference proteome</keyword>
<dbReference type="Gene3D" id="3.40.50.10540">
    <property type="entry name" value="Crotonobetainyl-coa:carnitine coa-transferase, domain 1"/>
    <property type="match status" value="1"/>
</dbReference>
<dbReference type="InterPro" id="IPR044855">
    <property type="entry name" value="CoA-Trfase_III_dom3_sf"/>
</dbReference>
<dbReference type="InterPro" id="IPR003673">
    <property type="entry name" value="CoA-Trfase_fam_III"/>
</dbReference>
<dbReference type="AlphaFoldDB" id="A0A1G8QV15"/>
<protein>
    <submittedName>
        <fullName evidence="2">Crotonobetainyl-CoA:carnitine CoA-transferase CaiB</fullName>
    </submittedName>
</protein>
<dbReference type="Proteomes" id="UP000199093">
    <property type="component" value="Unassembled WGS sequence"/>
</dbReference>
<evidence type="ECO:0000256" key="1">
    <source>
        <dbReference type="ARBA" id="ARBA00022679"/>
    </source>
</evidence>
<evidence type="ECO:0000313" key="2">
    <source>
        <dbReference type="EMBL" id="SDJ08528.1"/>
    </source>
</evidence>
<dbReference type="RefSeq" id="WP_089849618.1">
    <property type="nucleotide sequence ID" value="NZ_FNEJ01000017.1"/>
</dbReference>
<organism evidence="2 3">
    <name type="scientific">Salipiger marinus</name>
    <dbReference type="NCBI Taxonomy" id="555512"/>
    <lineage>
        <taxon>Bacteria</taxon>
        <taxon>Pseudomonadati</taxon>
        <taxon>Pseudomonadota</taxon>
        <taxon>Alphaproteobacteria</taxon>
        <taxon>Rhodobacterales</taxon>
        <taxon>Roseobacteraceae</taxon>
        <taxon>Salipiger</taxon>
    </lineage>
</organism>
<dbReference type="PANTHER" id="PTHR48207">
    <property type="entry name" value="SUCCINATE--HYDROXYMETHYLGLUTARATE COA-TRANSFERASE"/>
    <property type="match status" value="1"/>
</dbReference>
<dbReference type="InterPro" id="IPR050483">
    <property type="entry name" value="CoA-transferase_III_domain"/>
</dbReference>
<dbReference type="Pfam" id="PF02515">
    <property type="entry name" value="CoA_transf_3"/>
    <property type="match status" value="1"/>
</dbReference>
<dbReference type="InterPro" id="IPR023606">
    <property type="entry name" value="CoA-Trfase_III_dom_1_sf"/>
</dbReference>
<dbReference type="GO" id="GO:0008410">
    <property type="term" value="F:CoA-transferase activity"/>
    <property type="evidence" value="ECO:0007669"/>
    <property type="project" value="TreeGrafter"/>
</dbReference>
<proteinExistence type="predicted"/>
<dbReference type="SUPFAM" id="SSF89796">
    <property type="entry name" value="CoA-transferase family III (CaiB/BaiF)"/>
    <property type="match status" value="1"/>
</dbReference>
<dbReference type="Gene3D" id="3.30.1540.10">
    <property type="entry name" value="formyl-coa transferase, domain 3"/>
    <property type="match status" value="1"/>
</dbReference>
<dbReference type="STRING" id="555512.SAMN04487993_101779"/>
<reference evidence="3" key="1">
    <citation type="submission" date="2016-10" db="EMBL/GenBank/DDBJ databases">
        <authorList>
            <person name="Varghese N."/>
            <person name="Submissions S."/>
        </authorList>
    </citation>
    <scope>NUCLEOTIDE SEQUENCE [LARGE SCALE GENOMIC DNA]</scope>
    <source>
        <strain evidence="3">DSM 26424</strain>
    </source>
</reference>
<evidence type="ECO:0000313" key="3">
    <source>
        <dbReference type="Proteomes" id="UP000199093"/>
    </source>
</evidence>
<dbReference type="PANTHER" id="PTHR48207:SF4">
    <property type="entry name" value="BLL6097 PROTEIN"/>
    <property type="match status" value="1"/>
</dbReference>
<dbReference type="EMBL" id="FNEJ01000017">
    <property type="protein sequence ID" value="SDJ08528.1"/>
    <property type="molecule type" value="Genomic_DNA"/>
</dbReference>
<sequence length="404" mass="43749">MRTPQQDHVDTPPLPLAGLRILDLTQVMAGPFCCMMLGDMGADVIKVEPPKGDQTRTSMGFRMKGEDSPGFLALNRNKRSVTLDLKTEAGRAMFFELVKTADVLVENYRPGVTKRLGIDYDSLSVLRPELIYASISGFGQTGPWSQRPGFDLIAQAMSGVMSAMGHPNSGPVKSGVSVGDLGAGLFCLYGILSAVIGRQASGRGQYIDASLFEAALSLSIWEATEFWATGQSPRPLGTANRMSAPYQAFTASDGMFVVGAANQKLWDLFCGVIDRPDLQQDPRYHHNTDRVANREDLVADLEPVFVTRSVDHWVDAFLQAGVPAGPINDFGQVFDADHTLARDMVLKIDHPAEGQMNSLGFPVKLRGTPQQVRYAPPLLGQHTDELAGELGLDPAKLRAEGAFG</sequence>
<keyword evidence="1 2" id="KW-0808">Transferase</keyword>
<gene>
    <name evidence="2" type="ORF">SAMN04487993_101779</name>
</gene>
<dbReference type="OrthoDB" id="7208981at2"/>